<proteinExistence type="predicted"/>
<comment type="caution">
    <text evidence="1">The sequence shown here is derived from an EMBL/GenBank/DDBJ whole genome shotgun (WGS) entry which is preliminary data.</text>
</comment>
<dbReference type="RefSeq" id="WP_004814570.1">
    <property type="nucleotide sequence ID" value="NZ_ABXA01000036.1"/>
</dbReference>
<evidence type="ECO:0000313" key="1">
    <source>
        <dbReference type="EMBL" id="EEB35724.1"/>
    </source>
</evidence>
<organism evidence="1 2">
    <name type="scientific">Anaerococcus hydrogenalis DSM 7454</name>
    <dbReference type="NCBI Taxonomy" id="561177"/>
    <lineage>
        <taxon>Bacteria</taxon>
        <taxon>Bacillati</taxon>
        <taxon>Bacillota</taxon>
        <taxon>Tissierellia</taxon>
        <taxon>Tissierellales</taxon>
        <taxon>Peptoniphilaceae</taxon>
        <taxon>Anaerococcus</taxon>
    </lineage>
</organism>
<reference evidence="1 2" key="1">
    <citation type="submission" date="2008-09" db="EMBL/GenBank/DDBJ databases">
        <authorList>
            <person name="Fulton L."/>
            <person name="Clifton S."/>
            <person name="Fulton B."/>
            <person name="Xu J."/>
            <person name="Minx P."/>
            <person name="Pepin K.H."/>
            <person name="Johnson M."/>
            <person name="Thiruvilangam P."/>
            <person name="Bhonagiri V."/>
            <person name="Nash W.E."/>
            <person name="Mardis E.R."/>
            <person name="Wilson R.K."/>
        </authorList>
    </citation>
    <scope>NUCLEOTIDE SEQUENCE [LARGE SCALE GENOMIC DNA]</scope>
    <source>
        <strain evidence="1 2">DSM 7454</strain>
    </source>
</reference>
<reference evidence="1 2" key="2">
    <citation type="submission" date="2008-10" db="EMBL/GenBank/DDBJ databases">
        <title>Draft genome sequence of Anaerococcus hydrogenalis (DSM 7454).</title>
        <authorList>
            <person name="Sudarsanam P."/>
            <person name="Ley R."/>
            <person name="Guruge J."/>
            <person name="Turnbaugh P.J."/>
            <person name="Mahowald M."/>
            <person name="Liep D."/>
            <person name="Gordon J."/>
        </authorList>
    </citation>
    <scope>NUCLEOTIDE SEQUENCE [LARGE SCALE GENOMIC DNA]</scope>
    <source>
        <strain evidence="1 2">DSM 7454</strain>
    </source>
</reference>
<sequence>MERFSILNPNLFEEFLATCDSHLNAVMVKILKGEFGSGDINIKISLSAINDEVKIPREGDDFEIRTFVKPVIDFNVKSSLKKSFSDKGASDTDNMVIELSDKCIKIGKIDDGQMDFFN</sequence>
<dbReference type="AlphaFoldDB" id="B6W9W4"/>
<dbReference type="STRING" id="561177.ANHYDRO_01390"/>
<evidence type="ECO:0000313" key="2">
    <source>
        <dbReference type="Proteomes" id="UP000005451"/>
    </source>
</evidence>
<dbReference type="EMBL" id="ABXA01000036">
    <property type="protein sequence ID" value="EEB35724.1"/>
    <property type="molecule type" value="Genomic_DNA"/>
</dbReference>
<dbReference type="Proteomes" id="UP000005451">
    <property type="component" value="Unassembled WGS sequence"/>
</dbReference>
<dbReference type="eggNOG" id="ENOG5030AM5">
    <property type="taxonomic scope" value="Bacteria"/>
</dbReference>
<accession>B6W9W4</accession>
<gene>
    <name evidence="1" type="ORF">ANHYDRO_01390</name>
</gene>
<protein>
    <submittedName>
        <fullName evidence="1">Uncharacterized protein</fullName>
    </submittedName>
</protein>
<name>B6W9W4_9FIRM</name>